<dbReference type="Proteomes" id="UP000179233">
    <property type="component" value="Unassembled WGS sequence"/>
</dbReference>
<name>A0A1G1VR19_9BACT</name>
<dbReference type="AlphaFoldDB" id="A0A1G1VR19"/>
<dbReference type="Pfam" id="PF04365">
    <property type="entry name" value="BrnT_toxin"/>
    <property type="match status" value="1"/>
</dbReference>
<protein>
    <recommendedName>
        <fullName evidence="3">Toxin</fullName>
    </recommendedName>
</protein>
<evidence type="ECO:0000313" key="1">
    <source>
        <dbReference type="EMBL" id="OGY17845.1"/>
    </source>
</evidence>
<gene>
    <name evidence="1" type="ORF">A2786_00785</name>
</gene>
<accession>A0A1G1VR19</accession>
<dbReference type="InterPro" id="IPR038573">
    <property type="entry name" value="BrnT_sf"/>
</dbReference>
<dbReference type="EMBL" id="MHCJ01000006">
    <property type="protein sequence ID" value="OGY17845.1"/>
    <property type="molecule type" value="Genomic_DNA"/>
</dbReference>
<sequence length="98" mass="11493">MKILPEPLEFEWNKGNIRKNFQKHGISDKESEEIFNNQPLCVSLDRKHSTTTEVRYHALGKTDENRAIFLSFTVRGYRVRIISARPASRKERGQYGKK</sequence>
<proteinExistence type="predicted"/>
<evidence type="ECO:0008006" key="3">
    <source>
        <dbReference type="Google" id="ProtNLM"/>
    </source>
</evidence>
<organism evidence="1 2">
    <name type="scientific">Candidatus Chisholmbacteria bacterium RIFCSPHIGHO2_01_FULL_52_32</name>
    <dbReference type="NCBI Taxonomy" id="1797591"/>
    <lineage>
        <taxon>Bacteria</taxon>
        <taxon>Candidatus Chisholmiibacteriota</taxon>
    </lineage>
</organism>
<evidence type="ECO:0000313" key="2">
    <source>
        <dbReference type="Proteomes" id="UP000179233"/>
    </source>
</evidence>
<reference evidence="1 2" key="1">
    <citation type="journal article" date="2016" name="Nat. Commun.">
        <title>Thousands of microbial genomes shed light on interconnected biogeochemical processes in an aquifer system.</title>
        <authorList>
            <person name="Anantharaman K."/>
            <person name="Brown C.T."/>
            <person name="Hug L.A."/>
            <person name="Sharon I."/>
            <person name="Castelle C.J."/>
            <person name="Probst A.J."/>
            <person name="Thomas B.C."/>
            <person name="Singh A."/>
            <person name="Wilkins M.J."/>
            <person name="Karaoz U."/>
            <person name="Brodie E.L."/>
            <person name="Williams K.H."/>
            <person name="Hubbard S.S."/>
            <person name="Banfield J.F."/>
        </authorList>
    </citation>
    <scope>NUCLEOTIDE SEQUENCE [LARGE SCALE GENOMIC DNA]</scope>
</reference>
<comment type="caution">
    <text evidence="1">The sequence shown here is derived from an EMBL/GenBank/DDBJ whole genome shotgun (WGS) entry which is preliminary data.</text>
</comment>
<dbReference type="Gene3D" id="3.10.450.530">
    <property type="entry name" value="Ribonuclease toxin, BrnT, of type II toxin-antitoxin system"/>
    <property type="match status" value="1"/>
</dbReference>
<dbReference type="InterPro" id="IPR007460">
    <property type="entry name" value="BrnT_toxin"/>
</dbReference>